<proteinExistence type="predicted"/>
<evidence type="ECO:0000256" key="1">
    <source>
        <dbReference type="SAM" id="Phobius"/>
    </source>
</evidence>
<feature type="non-terminal residue" evidence="2">
    <location>
        <position position="1"/>
    </location>
</feature>
<sequence>MSAILKFLKFCGNCPISYDASQNEYRFNWKSMATFQAFICAIIPIVALSLCFVEYFLNIRVFERKSILPQGVLLSIIELNPSISNTVKSATKASLRIAFGMFPFYQCLNLVLGWIQASNFCTFLNSGLDFKRQYDDNFRGHGHGAVEYYHPEDADGVKSSRRRNAYLSWVYVLIPSAVGVVNIIFSADLERIPDSVYTVVTTTRVCLVDVVEDVKNILSYEMLVERFKQIKHGIKLDVTHGNVSETSIKNWTKLIQVVRDQARMLAEIQKPSELFFLLRCIIFITLFLFILLNIPPDHIFVIVIDFVWGSLCLGQLIRLYFKTWMAEKVTSEEAKIEADFICFDTGAWELSSSLQ</sequence>
<feature type="transmembrane region" description="Helical" evidence="1">
    <location>
        <begin position="35"/>
        <end position="57"/>
    </location>
</feature>
<gene>
    <name evidence="2" type="ORF">AFUS01_LOCUS10159</name>
</gene>
<dbReference type="EMBL" id="CAJVCH010075069">
    <property type="protein sequence ID" value="CAG7720906.1"/>
    <property type="molecule type" value="Genomic_DNA"/>
</dbReference>
<name>A0A8J2JIL6_9HEXA</name>
<feature type="transmembrane region" description="Helical" evidence="1">
    <location>
        <begin position="166"/>
        <end position="185"/>
    </location>
</feature>
<feature type="transmembrane region" description="Helical" evidence="1">
    <location>
        <begin position="97"/>
        <end position="117"/>
    </location>
</feature>
<keyword evidence="1" id="KW-1133">Transmembrane helix</keyword>
<evidence type="ECO:0000313" key="2">
    <source>
        <dbReference type="EMBL" id="CAG7720906.1"/>
    </source>
</evidence>
<comment type="caution">
    <text evidence="2">The sequence shown here is derived from an EMBL/GenBank/DDBJ whole genome shotgun (WGS) entry which is preliminary data.</text>
</comment>
<keyword evidence="1" id="KW-0812">Transmembrane</keyword>
<dbReference type="Proteomes" id="UP000708208">
    <property type="component" value="Unassembled WGS sequence"/>
</dbReference>
<organism evidence="2 3">
    <name type="scientific">Allacma fusca</name>
    <dbReference type="NCBI Taxonomy" id="39272"/>
    <lineage>
        <taxon>Eukaryota</taxon>
        <taxon>Metazoa</taxon>
        <taxon>Ecdysozoa</taxon>
        <taxon>Arthropoda</taxon>
        <taxon>Hexapoda</taxon>
        <taxon>Collembola</taxon>
        <taxon>Symphypleona</taxon>
        <taxon>Sminthuridae</taxon>
        <taxon>Allacma</taxon>
    </lineage>
</organism>
<accession>A0A8J2JIL6</accession>
<feature type="transmembrane region" description="Helical" evidence="1">
    <location>
        <begin position="274"/>
        <end position="292"/>
    </location>
</feature>
<feature type="transmembrane region" description="Helical" evidence="1">
    <location>
        <begin position="298"/>
        <end position="321"/>
    </location>
</feature>
<reference evidence="2" key="1">
    <citation type="submission" date="2021-06" db="EMBL/GenBank/DDBJ databases">
        <authorList>
            <person name="Hodson N. C."/>
            <person name="Mongue J. A."/>
            <person name="Jaron S. K."/>
        </authorList>
    </citation>
    <scope>NUCLEOTIDE SEQUENCE</scope>
</reference>
<keyword evidence="1" id="KW-0472">Membrane</keyword>
<dbReference type="AlphaFoldDB" id="A0A8J2JIL6"/>
<evidence type="ECO:0000313" key="3">
    <source>
        <dbReference type="Proteomes" id="UP000708208"/>
    </source>
</evidence>
<keyword evidence="3" id="KW-1185">Reference proteome</keyword>
<protein>
    <submittedName>
        <fullName evidence="2">Uncharacterized protein</fullName>
    </submittedName>
</protein>